<evidence type="ECO:0000313" key="3">
    <source>
        <dbReference type="EMBL" id="TBH74374.1"/>
    </source>
</evidence>
<comment type="caution">
    <text evidence="3">The sequence shown here is derived from an EMBL/GenBank/DDBJ whole genome shotgun (WGS) entry which is preliminary data.</text>
</comment>
<evidence type="ECO:0000259" key="2">
    <source>
        <dbReference type="Pfam" id="PF18962"/>
    </source>
</evidence>
<proteinExistence type="predicted"/>
<keyword evidence="4" id="KW-1185">Reference proteome</keyword>
<organism evidence="3 4">
    <name type="scientific">Aquirufa antheringensis</name>
    <dbReference type="NCBI Taxonomy" id="2516559"/>
    <lineage>
        <taxon>Bacteria</taxon>
        <taxon>Pseudomonadati</taxon>
        <taxon>Bacteroidota</taxon>
        <taxon>Cytophagia</taxon>
        <taxon>Cytophagales</taxon>
        <taxon>Flectobacillaceae</taxon>
        <taxon>Aquirufa</taxon>
    </lineage>
</organism>
<accession>A0A4Q9BEE2</accession>
<dbReference type="Pfam" id="PF18962">
    <property type="entry name" value="Por_Secre_tail"/>
    <property type="match status" value="1"/>
</dbReference>
<dbReference type="RefSeq" id="WP_130922853.1">
    <property type="nucleotide sequence ID" value="NZ_JAANOL010000002.1"/>
</dbReference>
<dbReference type="InterPro" id="IPR024079">
    <property type="entry name" value="MetalloPept_cat_dom_sf"/>
</dbReference>
<reference evidence="3 4" key="1">
    <citation type="submission" date="2019-02" db="EMBL/GenBank/DDBJ databases">
        <title>Genome of a new Bacteroidetes strain.</title>
        <authorList>
            <person name="Pitt A."/>
        </authorList>
    </citation>
    <scope>NUCLEOTIDE SEQUENCE [LARGE SCALE GENOMIC DNA]</scope>
    <source>
        <strain evidence="3 4">103A-SOEBACH</strain>
    </source>
</reference>
<dbReference type="SUPFAM" id="SSF55486">
    <property type="entry name" value="Metalloproteases ('zincins'), catalytic domain"/>
    <property type="match status" value="1"/>
</dbReference>
<dbReference type="Proteomes" id="UP000293583">
    <property type="component" value="Unassembled WGS sequence"/>
</dbReference>
<name>A0A4Q9BEE2_9BACT</name>
<dbReference type="GO" id="GO:0008237">
    <property type="term" value="F:metallopeptidase activity"/>
    <property type="evidence" value="ECO:0007669"/>
    <property type="project" value="InterPro"/>
</dbReference>
<dbReference type="NCBIfam" id="TIGR04183">
    <property type="entry name" value="Por_Secre_tail"/>
    <property type="match status" value="1"/>
</dbReference>
<evidence type="ECO:0000256" key="1">
    <source>
        <dbReference type="SAM" id="SignalP"/>
    </source>
</evidence>
<dbReference type="Gene3D" id="3.40.390.10">
    <property type="entry name" value="Collagenase (Catalytic Domain)"/>
    <property type="match status" value="1"/>
</dbReference>
<gene>
    <name evidence="3" type="ORF">EWU20_04330</name>
</gene>
<evidence type="ECO:0000313" key="4">
    <source>
        <dbReference type="Proteomes" id="UP000293583"/>
    </source>
</evidence>
<dbReference type="EMBL" id="SEWY01000002">
    <property type="protein sequence ID" value="TBH74374.1"/>
    <property type="molecule type" value="Genomic_DNA"/>
</dbReference>
<feature type="chain" id="PRO_5020213993" evidence="1">
    <location>
        <begin position="20"/>
        <end position="867"/>
    </location>
</feature>
<sequence length="867" mass="94179">MRNLLFLFLFICTATFAQKGCYKMEMVPGKMIQEYTPEYLGLKRDLPAGYTENMRAILAQAAAIKLDASSQTKAAANIVLTYETVPPADVKAVFEKAAATWSTVFSSDVPINVYVKWASLSANVLGSAGASVNVRNFVGANRLNTFYPIALAEKMAHKNLNGTNADVVATFNSDFTAWYIGTDGVPTINQIDLYSVVLHEMGHGLGFIGQMSVDNGEAGYGFPGIFDQNMVNATNVALTDTNSFKNPSVALYTQLTSGKINLSTPAVLRTNGSAGKLYTPSTYSEGSSIYHVDQVKYKVGDENALMTPQIARGEITRSIGPIVSSAFNDFGWYSSNLIGEEYPDTEDQATDKVFSVQVYSDTLWDESSLKLYLAVNSNTFNAVSAFVKTGNTYSYTLPKSATARNIKYYWYAQEKSGKKFVTPAEAPVISGTSLGSYFEFNIAPDTTKPVVVYANPLKYIFTSQTSVTLPTLLAADNIGIDTVYMEYSINGGAAIRKGFTKVAGLSFSFTNSFDFAAGLLKAGDVIKYRIIVKDKAKTTNTVTLPATGNYEFVVIGLQAVAANYLQNFDTAPATDFYLKGFSFAQPSGFTSMGLHSAHPYADGSEESYNGAGGSDKFTNSDAVLLKPITVRADTAKMYFEEVVLVEPGDAGASFLNTDGTVNRSFYDYVTVQASNDAGKNWYNLINGWDSNFSTTWLNAYNTGFDSKGNSTGVGSSTLVKKREIDILSSGKFKAGDQLIFRFRLHADVGAHGWGWAIDNLNIQGSVAPPPPPLVLAAEPTSYSTEMQVTPNPTSRWVNLRLAIGSNDEKVVTGILGSQGQWIQQESIQVKGGMLEKQFDVSTLPAGTYYVQVITNRNVYNKRIIVVR</sequence>
<feature type="domain" description="Secretion system C-terminal sorting" evidence="2">
    <location>
        <begin position="790"/>
        <end position="865"/>
    </location>
</feature>
<dbReference type="AlphaFoldDB" id="A0A4Q9BEE2"/>
<feature type="signal peptide" evidence="1">
    <location>
        <begin position="1"/>
        <end position="19"/>
    </location>
</feature>
<keyword evidence="1" id="KW-0732">Signal</keyword>
<protein>
    <submittedName>
        <fullName evidence="3">T9SS type A sorting domain-containing protein</fullName>
    </submittedName>
</protein>
<dbReference type="InterPro" id="IPR026444">
    <property type="entry name" value="Secre_tail"/>
</dbReference>
<dbReference type="OrthoDB" id="614750at2"/>